<dbReference type="RefSeq" id="WP_208889841.1">
    <property type="nucleotide sequence ID" value="NZ_CP019336.1"/>
</dbReference>
<protein>
    <recommendedName>
        <fullName evidence="3">Tetracycline regulation of excision, RteC</fullName>
    </recommendedName>
</protein>
<accession>A0ABM6Q3L8</accession>
<gene>
    <name evidence="1" type="ORF">BTO15_17955</name>
</gene>
<sequence>MNSLSPTSNFIKELNEIKIQNSDILQRALCSIKICSNLLSFYKKKILVKKFQTIQEEIEFFKKTKQIPLIQLIYFSEIRSFEIQFPKADKSEQLKFIKKKISQLNQFFLFNLDFGRYVDSGATHFDKEYYTREYLGKCHITTSNFYFQDPDFCTPRDMLLGKYKAYDSLVTYLDKKKYIIKNNLNETHAIIKAKIHWPFNNTNCVELLYALYVKGLGRENNMTIIKVSEHLQQVFDITPKDIYKTYQDIKNRKNSRTLFLDELSTGIISEMNKSEE</sequence>
<reference evidence="1 2" key="1">
    <citation type="submission" date="2017-02" db="EMBL/GenBank/DDBJ databases">
        <title>Trade-off between light-utilization and light-protection in marine flavobacteria.</title>
        <authorList>
            <person name="Kumagai Y."/>
            <person name="Yoshizawa S."/>
            <person name="Kogure K."/>
            <person name="Iwasaki W."/>
        </authorList>
    </citation>
    <scope>NUCLEOTIDE SEQUENCE [LARGE SCALE GENOMIC DNA]</scope>
    <source>
        <strain evidence="1 2">KCTC 23670</strain>
    </source>
</reference>
<evidence type="ECO:0008006" key="3">
    <source>
        <dbReference type="Google" id="ProtNLM"/>
    </source>
</evidence>
<organism evidence="1 2">
    <name type="scientific">Polaribacter sejongensis</name>
    <dbReference type="NCBI Taxonomy" id="985043"/>
    <lineage>
        <taxon>Bacteria</taxon>
        <taxon>Pseudomonadati</taxon>
        <taxon>Bacteroidota</taxon>
        <taxon>Flavobacteriia</taxon>
        <taxon>Flavobacteriales</taxon>
        <taxon>Flavobacteriaceae</taxon>
    </lineage>
</organism>
<proteinExistence type="predicted"/>
<dbReference type="EMBL" id="CP019336">
    <property type="protein sequence ID" value="AUC23863.1"/>
    <property type="molecule type" value="Genomic_DNA"/>
</dbReference>
<dbReference type="Proteomes" id="UP000232721">
    <property type="component" value="Chromosome"/>
</dbReference>
<keyword evidence="2" id="KW-1185">Reference proteome</keyword>
<dbReference type="Pfam" id="PF09357">
    <property type="entry name" value="RteC"/>
    <property type="match status" value="1"/>
</dbReference>
<evidence type="ECO:0000313" key="2">
    <source>
        <dbReference type="Proteomes" id="UP000232721"/>
    </source>
</evidence>
<name>A0ABM6Q3L8_9FLAO</name>
<evidence type="ECO:0000313" key="1">
    <source>
        <dbReference type="EMBL" id="AUC23863.1"/>
    </source>
</evidence>
<dbReference type="InterPro" id="IPR018534">
    <property type="entry name" value="Tet_reg_excision_RteC"/>
</dbReference>